<accession>A0A6P6VA23</accession>
<dbReference type="InterPro" id="IPR039299">
    <property type="entry name" value="SEOA"/>
</dbReference>
<protein>
    <submittedName>
        <fullName evidence="4">Protein SIEVE ELEMENT OCCLUSION B</fullName>
    </submittedName>
</protein>
<dbReference type="RefSeq" id="XP_027099834.1">
    <property type="nucleotide sequence ID" value="XM_027244033.2"/>
</dbReference>
<dbReference type="GO" id="GO:0010088">
    <property type="term" value="P:phloem development"/>
    <property type="evidence" value="ECO:0007669"/>
    <property type="project" value="InterPro"/>
</dbReference>
<name>A0A6P6VA23_COFAR</name>
<feature type="domain" description="Sieve element occlusion C-terminal" evidence="2">
    <location>
        <begin position="589"/>
        <end position="819"/>
    </location>
</feature>
<dbReference type="PANTHER" id="PTHR33232:SF20">
    <property type="entry name" value="PROTEIN SIEVE ELEMENT OCCLUSION B-LIKE"/>
    <property type="match status" value="1"/>
</dbReference>
<proteinExistence type="predicted"/>
<evidence type="ECO:0000259" key="2">
    <source>
        <dbReference type="Pfam" id="PF14577"/>
    </source>
</evidence>
<dbReference type="PANTHER" id="PTHR33232">
    <property type="entry name" value="PROTEIN SIEVE ELEMENT OCCLUSION B-LIKE"/>
    <property type="match status" value="1"/>
</dbReference>
<dbReference type="InterPro" id="IPR027942">
    <property type="entry name" value="SEO_N"/>
</dbReference>
<dbReference type="Proteomes" id="UP001652660">
    <property type="component" value="Chromosome 11e"/>
</dbReference>
<feature type="domain" description="Sieve element occlusion N-terminal" evidence="1">
    <location>
        <begin position="139"/>
        <end position="423"/>
    </location>
</feature>
<organism evidence="3 4">
    <name type="scientific">Coffea arabica</name>
    <name type="common">Arabian coffee</name>
    <dbReference type="NCBI Taxonomy" id="13443"/>
    <lineage>
        <taxon>Eukaryota</taxon>
        <taxon>Viridiplantae</taxon>
        <taxon>Streptophyta</taxon>
        <taxon>Embryophyta</taxon>
        <taxon>Tracheophyta</taxon>
        <taxon>Spermatophyta</taxon>
        <taxon>Magnoliopsida</taxon>
        <taxon>eudicotyledons</taxon>
        <taxon>Gunneridae</taxon>
        <taxon>Pentapetalae</taxon>
        <taxon>asterids</taxon>
        <taxon>lamiids</taxon>
        <taxon>Gentianales</taxon>
        <taxon>Rubiaceae</taxon>
        <taxon>Ixoroideae</taxon>
        <taxon>Gardenieae complex</taxon>
        <taxon>Bertiereae - Coffeeae clade</taxon>
        <taxon>Coffeeae</taxon>
        <taxon>Coffea</taxon>
    </lineage>
</organism>
<evidence type="ECO:0000313" key="3">
    <source>
        <dbReference type="Proteomes" id="UP001652660"/>
    </source>
</evidence>
<dbReference type="GeneID" id="113719044"/>
<dbReference type="Pfam" id="PF14576">
    <property type="entry name" value="SEO_N"/>
    <property type="match status" value="1"/>
</dbReference>
<gene>
    <name evidence="4" type="primary">LOC113719044</name>
</gene>
<sequence>MASEMVPTTRGQQLQPIQPIQQLQPVSRPMIENVPTTRGHPMTQATHEIAPSTRGQPSTTARPYLGESRPHFGEGQAHLGEGQAHLGEAQAHLGEVPAAVRGHPPTNVPGILKTQPKTAIAPAGRSGHLTRERHLFSSSDDNAMMKQILAAHAPDGREFDVKALVFIVEDIMRRATFLGEGAQSQAPADTWEDRAIHSGYTDMLELLAYPINKTNSELICKCSSGGDAHSITMALFQTLSSYTWEAKVAIAFAAFAVSYGEFWLVAQLYTTNPLAKSVAVLKELPEIMAHTEALKQKFEAVNNLINAMLNVTHCIVKFKELPTQYINPESPEMMSAAAHIPTAVYWTVRSIVACSFILLNLIALGHEYVASAAEAWELNSLAHKLASIKEHLERQMDIINRRIEERRENDAFLALVRLFETTHIDNMKILKALIYAKEDQLPLFDGTHKRRASLDVLRRKHVLLLISDLDMSHEELSVLHQMYSESRQQPTRPESQYEVVWLPVIDRLLPWHDATDKQFQLVQNSMPWYSVAHPMMLDPAVIRFIKEIWGFNKKPQLVVLDPQGKDSNRNALHMMWIWGSLAFPFTKAKEEALWREETWRIELLADSIDPNLFLWVNENRYICLYGGEDIEWIRKFTNTVRGAANAAGIRLEMLYVGKSNPKERVRRNNSIIQSENLSHILPDLTLIWFFWVRLESMWHSKNQHGMTVENDPIMQEIVTMLSFDGSDQGWAVFSRGSHEMAKGKAETIYECMSQFDRWKDKVVYPDGFVIAMNDHLRELHTPHHCNRLILPGTTGQIPERVVCAECGRPMERFIMYRCCID</sequence>
<dbReference type="OrthoDB" id="1854460at2759"/>
<dbReference type="Pfam" id="PF14577">
    <property type="entry name" value="SEO_C"/>
    <property type="match status" value="1"/>
</dbReference>
<evidence type="ECO:0000313" key="4">
    <source>
        <dbReference type="RefSeq" id="XP_027099834.1"/>
    </source>
</evidence>
<dbReference type="AlphaFoldDB" id="A0A6P6VA23"/>
<reference evidence="4" key="2">
    <citation type="submission" date="2025-08" db="UniProtKB">
        <authorList>
            <consortium name="RefSeq"/>
        </authorList>
    </citation>
    <scope>IDENTIFICATION</scope>
    <source>
        <tissue evidence="4">Leaves</tissue>
    </source>
</reference>
<dbReference type="InterPro" id="IPR027944">
    <property type="entry name" value="SEO_C"/>
</dbReference>
<reference evidence="3" key="1">
    <citation type="journal article" date="2025" name="Foods">
        <title>Unveiling the Microbial Signatures of Arabica Coffee Cherries: Insights into Ripeness Specific Diversity, Functional Traits, and Implications for Quality and Safety.</title>
        <authorList>
            <consortium name="RefSeq"/>
            <person name="Tenea G.N."/>
            <person name="Cifuentes V."/>
            <person name="Reyes P."/>
            <person name="Cevallos-Vallejos M."/>
        </authorList>
    </citation>
    <scope>NUCLEOTIDE SEQUENCE [LARGE SCALE GENOMIC DNA]</scope>
</reference>
<evidence type="ECO:0000259" key="1">
    <source>
        <dbReference type="Pfam" id="PF14576"/>
    </source>
</evidence>
<keyword evidence="3" id="KW-1185">Reference proteome</keyword>